<reference evidence="1 2" key="1">
    <citation type="submission" date="2014-06" db="EMBL/GenBank/DDBJ databases">
        <title>Evolutionary Origins and Diversification of the Mycorrhizal Mutualists.</title>
        <authorList>
            <consortium name="DOE Joint Genome Institute"/>
            <consortium name="Mycorrhizal Genomics Consortium"/>
            <person name="Kohler A."/>
            <person name="Kuo A."/>
            <person name="Nagy L.G."/>
            <person name="Floudas D."/>
            <person name="Copeland A."/>
            <person name="Barry K.W."/>
            <person name="Cichocki N."/>
            <person name="Veneault-Fourrey C."/>
            <person name="LaButti K."/>
            <person name="Lindquist E.A."/>
            <person name="Lipzen A."/>
            <person name="Lundell T."/>
            <person name="Morin E."/>
            <person name="Murat C."/>
            <person name="Riley R."/>
            <person name="Ohm R."/>
            <person name="Sun H."/>
            <person name="Tunlid A."/>
            <person name="Henrissat B."/>
            <person name="Grigoriev I.V."/>
            <person name="Hibbett D.S."/>
            <person name="Martin F."/>
        </authorList>
    </citation>
    <scope>NUCLEOTIDE SEQUENCE [LARGE SCALE GENOMIC DNA]</scope>
    <source>
        <strain evidence="1 2">SS14</strain>
    </source>
</reference>
<protein>
    <submittedName>
        <fullName evidence="1">Uncharacterized protein</fullName>
    </submittedName>
</protein>
<evidence type="ECO:0000313" key="2">
    <source>
        <dbReference type="Proteomes" id="UP000054279"/>
    </source>
</evidence>
<proteinExistence type="predicted"/>
<organism evidence="1 2">
    <name type="scientific">Sphaerobolus stellatus (strain SS14)</name>
    <dbReference type="NCBI Taxonomy" id="990650"/>
    <lineage>
        <taxon>Eukaryota</taxon>
        <taxon>Fungi</taxon>
        <taxon>Dikarya</taxon>
        <taxon>Basidiomycota</taxon>
        <taxon>Agaricomycotina</taxon>
        <taxon>Agaricomycetes</taxon>
        <taxon>Phallomycetidae</taxon>
        <taxon>Geastrales</taxon>
        <taxon>Sphaerobolaceae</taxon>
        <taxon>Sphaerobolus</taxon>
    </lineage>
</organism>
<evidence type="ECO:0000313" key="1">
    <source>
        <dbReference type="EMBL" id="KIJ38038.1"/>
    </source>
</evidence>
<name>A0A0C9U501_SPHS4</name>
<dbReference type="EMBL" id="KN837164">
    <property type="protein sequence ID" value="KIJ38038.1"/>
    <property type="molecule type" value="Genomic_DNA"/>
</dbReference>
<accession>A0A0C9U501</accession>
<gene>
    <name evidence="1" type="ORF">M422DRAFT_259436</name>
</gene>
<sequence>MEKGDNQEGNQAYKSNQGCGGFWPSVALQVALPILYWMFGFCLSLKAIIAYTGDTNTYVSHNGSFTQDSLHVIMHSVQWPYDLPHNILSQCPQPAAYRHIQTLADLIDDWAPDMAMWWGHKEREEDHHYEKMEREIVHHEGTSDKPLSPVSLDYLYG</sequence>
<dbReference type="OrthoDB" id="2688021at2759"/>
<dbReference type="Proteomes" id="UP000054279">
    <property type="component" value="Unassembled WGS sequence"/>
</dbReference>
<keyword evidence="2" id="KW-1185">Reference proteome</keyword>
<dbReference type="HOGENOM" id="CLU_1679085_0_0_1"/>
<dbReference type="AlphaFoldDB" id="A0A0C9U501"/>